<dbReference type="EMBL" id="JABAYA010000053">
    <property type="protein sequence ID" value="KAF7727585.1"/>
    <property type="molecule type" value="Genomic_DNA"/>
</dbReference>
<keyword evidence="1" id="KW-0560">Oxidoreductase</keyword>
<dbReference type="InterPro" id="IPR036812">
    <property type="entry name" value="NAD(P)_OxRdtase_dom_sf"/>
</dbReference>
<evidence type="ECO:0000256" key="1">
    <source>
        <dbReference type="ARBA" id="ARBA00023002"/>
    </source>
</evidence>
<gene>
    <name evidence="3" type="ORF">EC973_007346</name>
</gene>
<comment type="caution">
    <text evidence="3">The sequence shown here is derived from an EMBL/GenBank/DDBJ whole genome shotgun (WGS) entry which is preliminary data.</text>
</comment>
<evidence type="ECO:0000313" key="3">
    <source>
        <dbReference type="EMBL" id="KAF7727585.1"/>
    </source>
</evidence>
<evidence type="ECO:0000313" key="4">
    <source>
        <dbReference type="Proteomes" id="UP000605846"/>
    </source>
</evidence>
<sequence>MVATKKLGKNGPSISAVGLGCMGMSEFYGKPDDEDSVKTLERAVELGCIFWDTSDMYGRGHNERLLSRVLKNHREKIFLCTKFGIIRDDEGKVVGVSGKPEYVRQQFEKSLERLGVSYVDLYYQHRVDKDTPIEETVKAMAELVKEGRVRYLGLSECSGETLRRAYKVHPIAAVQMEYSPWTLDIEKNGLLEAARELGVTIRNNVFVSSVGELIDNSSPLGRGMLTGTIKSIDDLAEDDYRRHNPRYSAENFAKNLEIVSKIEQLAAKKGVTPSQFVLAWVLAQGPDFVVIPGTKKIKYLEQNFAAGDIQLTPEEIADMRKVVDEANVQGERYHPALLSRLDQ</sequence>
<dbReference type="InterPro" id="IPR023210">
    <property type="entry name" value="NADP_OxRdtase_dom"/>
</dbReference>
<dbReference type="GO" id="GO:0005737">
    <property type="term" value="C:cytoplasm"/>
    <property type="evidence" value="ECO:0007669"/>
    <property type="project" value="TreeGrafter"/>
</dbReference>
<accession>A0A8H7EPV1</accession>
<evidence type="ECO:0000259" key="2">
    <source>
        <dbReference type="Pfam" id="PF00248"/>
    </source>
</evidence>
<name>A0A8H7EPV1_9FUNG</name>
<dbReference type="OrthoDB" id="37537at2759"/>
<organism evidence="3 4">
    <name type="scientific">Apophysomyces ossiformis</name>
    <dbReference type="NCBI Taxonomy" id="679940"/>
    <lineage>
        <taxon>Eukaryota</taxon>
        <taxon>Fungi</taxon>
        <taxon>Fungi incertae sedis</taxon>
        <taxon>Mucoromycota</taxon>
        <taxon>Mucoromycotina</taxon>
        <taxon>Mucoromycetes</taxon>
        <taxon>Mucorales</taxon>
        <taxon>Mucorineae</taxon>
        <taxon>Mucoraceae</taxon>
        <taxon>Apophysomyces</taxon>
    </lineage>
</organism>
<keyword evidence="4" id="KW-1185">Reference proteome</keyword>
<protein>
    <recommendedName>
        <fullName evidence="2">NADP-dependent oxidoreductase domain-containing protein</fullName>
    </recommendedName>
</protein>
<dbReference type="InterPro" id="IPR050791">
    <property type="entry name" value="Aldo-Keto_reductase"/>
</dbReference>
<dbReference type="Gene3D" id="3.20.20.100">
    <property type="entry name" value="NADP-dependent oxidoreductase domain"/>
    <property type="match status" value="1"/>
</dbReference>
<dbReference type="PANTHER" id="PTHR43625">
    <property type="entry name" value="AFLATOXIN B1 ALDEHYDE REDUCTASE"/>
    <property type="match status" value="1"/>
</dbReference>
<reference evidence="3" key="1">
    <citation type="submission" date="2020-01" db="EMBL/GenBank/DDBJ databases">
        <title>Genome Sequencing of Three Apophysomyces-Like Fungal Strains Confirms a Novel Fungal Genus in the Mucoromycota with divergent Burkholderia-like Endosymbiotic Bacteria.</title>
        <authorList>
            <person name="Stajich J.E."/>
            <person name="Macias A.M."/>
            <person name="Carter-House D."/>
            <person name="Lovett B."/>
            <person name="Kasson L.R."/>
            <person name="Berry K."/>
            <person name="Grigoriev I."/>
            <person name="Chang Y."/>
            <person name="Spatafora J."/>
            <person name="Kasson M.T."/>
        </authorList>
    </citation>
    <scope>NUCLEOTIDE SEQUENCE</scope>
    <source>
        <strain evidence="3">NRRL A-21654</strain>
    </source>
</reference>
<dbReference type="PANTHER" id="PTHR43625:SF40">
    <property type="entry name" value="ALDO-KETO REDUCTASE YAKC [NADP(+)]"/>
    <property type="match status" value="1"/>
</dbReference>
<dbReference type="Proteomes" id="UP000605846">
    <property type="component" value="Unassembled WGS sequence"/>
</dbReference>
<dbReference type="PROSITE" id="PS51257">
    <property type="entry name" value="PROKAR_LIPOPROTEIN"/>
    <property type="match status" value="1"/>
</dbReference>
<dbReference type="AlphaFoldDB" id="A0A8H7EPV1"/>
<dbReference type="Pfam" id="PF00248">
    <property type="entry name" value="Aldo_ket_red"/>
    <property type="match status" value="1"/>
</dbReference>
<proteinExistence type="predicted"/>
<dbReference type="GO" id="GO:0016491">
    <property type="term" value="F:oxidoreductase activity"/>
    <property type="evidence" value="ECO:0007669"/>
    <property type="project" value="UniProtKB-KW"/>
</dbReference>
<feature type="domain" description="NADP-dependent oxidoreductase" evidence="2">
    <location>
        <begin position="17"/>
        <end position="323"/>
    </location>
</feature>
<dbReference type="SUPFAM" id="SSF51430">
    <property type="entry name" value="NAD(P)-linked oxidoreductase"/>
    <property type="match status" value="1"/>
</dbReference>
<dbReference type="CDD" id="cd19076">
    <property type="entry name" value="AKR_AKR13A_13D"/>
    <property type="match status" value="1"/>
</dbReference>